<dbReference type="Proteomes" id="UP000290921">
    <property type="component" value="Unassembled WGS sequence"/>
</dbReference>
<sequence length="253" mass="30126">MSNKVKIHYLYHDGFAVETENHFLIFDYYIDTPKGEERSIENGVISKEDLEDRKKVLVFSSHSHHDHFNPLILQWEEYNKNIKYILSSDIFLENYNKNHLIAYENRELNIDGVRVKAFGSTDIGVSYYVEVDGINIFHAGDLNWWHWKNDPMEEQADMELKFKSIINKLHNSVDNVDISFFPVDYRLEDFFYLGGNYFINKIKPKLFIPMHYWENTYIVKDFIEKMEDINEVVFSEIALVRERGQVINFSKSV</sequence>
<evidence type="ECO:0000313" key="1">
    <source>
        <dbReference type="EMBL" id="BDR80041.1"/>
    </source>
</evidence>
<dbReference type="PANTHER" id="PTHR42967:SF1">
    <property type="entry name" value="MBL FOLD METALLO-HYDROLASE"/>
    <property type="match status" value="1"/>
</dbReference>
<organism evidence="2 3">
    <name type="scientific">Clostridium tetani</name>
    <dbReference type="NCBI Taxonomy" id="1513"/>
    <lineage>
        <taxon>Bacteria</taxon>
        <taxon>Bacillati</taxon>
        <taxon>Bacillota</taxon>
        <taxon>Clostridia</taxon>
        <taxon>Eubacteriales</taxon>
        <taxon>Clostridiaceae</taxon>
        <taxon>Clostridium</taxon>
    </lineage>
</organism>
<dbReference type="PANTHER" id="PTHR42967">
    <property type="entry name" value="METAL DEPENDENT HYDROLASE"/>
    <property type="match status" value="1"/>
</dbReference>
<reference evidence="2 3" key="1">
    <citation type="submission" date="2018-06" db="EMBL/GenBank/DDBJ databases">
        <title>Genome conservation of Clostridium tetani.</title>
        <authorList>
            <person name="Bruggemann H."/>
            <person name="Popoff M.R."/>
        </authorList>
    </citation>
    <scope>NUCLEOTIDE SEQUENCE [LARGE SCALE GENOMIC DNA]</scope>
    <source>
        <strain evidence="2 3">2017.061</strain>
    </source>
</reference>
<dbReference type="SUPFAM" id="SSF56281">
    <property type="entry name" value="Metallo-hydrolase/oxidoreductase"/>
    <property type="match status" value="1"/>
</dbReference>
<reference evidence="1 4" key="2">
    <citation type="submission" date="2022-09" db="EMBL/GenBank/DDBJ databases">
        <title>complete genome sequences of Clostridium tetani str. KHSU-234311-028 isolated from soil.</title>
        <authorList>
            <person name="Sekizuka T."/>
            <person name="Shitada C."/>
            <person name="Takahashi M."/>
            <person name="Kuroda M."/>
        </authorList>
    </citation>
    <scope>NUCLEOTIDE SEQUENCE [LARGE SCALE GENOMIC DNA]</scope>
    <source>
        <strain evidence="1 4">KHSU-234311-028</strain>
    </source>
</reference>
<keyword evidence="2" id="KW-0378">Hydrolase</keyword>
<dbReference type="RefSeq" id="WP_129009070.1">
    <property type="nucleotide sequence ID" value="NZ_AP026806.1"/>
</dbReference>
<evidence type="ECO:0000313" key="4">
    <source>
        <dbReference type="Proteomes" id="UP001321763"/>
    </source>
</evidence>
<evidence type="ECO:0000313" key="2">
    <source>
        <dbReference type="EMBL" id="RXI48475.1"/>
    </source>
</evidence>
<proteinExistence type="predicted"/>
<dbReference type="InterPro" id="IPR036866">
    <property type="entry name" value="RibonucZ/Hydroxyglut_hydro"/>
</dbReference>
<dbReference type="EMBL" id="QMAP01000006">
    <property type="protein sequence ID" value="RXI48475.1"/>
    <property type="molecule type" value="Genomic_DNA"/>
</dbReference>
<dbReference type="AlphaFoldDB" id="A0A4V1LEM4"/>
<protein>
    <submittedName>
        <fullName evidence="1 2">Hydrolase</fullName>
    </submittedName>
</protein>
<evidence type="ECO:0000313" key="3">
    <source>
        <dbReference type="Proteomes" id="UP000290921"/>
    </source>
</evidence>
<accession>A0A4V1LEM4</accession>
<dbReference type="GO" id="GO:0016787">
    <property type="term" value="F:hydrolase activity"/>
    <property type="evidence" value="ECO:0007669"/>
    <property type="project" value="UniProtKB-KW"/>
</dbReference>
<dbReference type="EMBL" id="AP026818">
    <property type="protein sequence ID" value="BDR80041.1"/>
    <property type="molecule type" value="Genomic_DNA"/>
</dbReference>
<name>A0A4V1LEM4_CLOTA</name>
<gene>
    <name evidence="2" type="ORF">DP130_07010</name>
    <name evidence="1" type="ORF">K234311028_02870</name>
</gene>
<dbReference type="Proteomes" id="UP001321763">
    <property type="component" value="Chromosome"/>
</dbReference>
<dbReference type="Gene3D" id="3.60.15.10">
    <property type="entry name" value="Ribonuclease Z/Hydroxyacylglutathione hydrolase-like"/>
    <property type="match status" value="1"/>
</dbReference>